<proteinExistence type="predicted"/>
<name>A0ABX8R9S7_9CLOT</name>
<feature type="domain" description="Formyl transferase N-terminal" evidence="1">
    <location>
        <begin position="49"/>
        <end position="131"/>
    </location>
</feature>
<dbReference type="Pfam" id="PF00551">
    <property type="entry name" value="Formyl_trans_N"/>
    <property type="match status" value="1"/>
</dbReference>
<dbReference type="PANTHER" id="PTHR11138">
    <property type="entry name" value="METHIONYL-TRNA FORMYLTRANSFERASE"/>
    <property type="match status" value="1"/>
</dbReference>
<gene>
    <name evidence="2" type="ORF">KVH43_07165</name>
</gene>
<evidence type="ECO:0000313" key="3">
    <source>
        <dbReference type="Proteomes" id="UP000886818"/>
    </source>
</evidence>
<dbReference type="InterPro" id="IPR002376">
    <property type="entry name" value="Formyl_transf_N"/>
</dbReference>
<dbReference type="EMBL" id="CP078093">
    <property type="protein sequence ID" value="QXM05177.1"/>
    <property type="molecule type" value="Genomic_DNA"/>
</dbReference>
<keyword evidence="3" id="KW-1185">Reference proteome</keyword>
<dbReference type="PANTHER" id="PTHR11138:SF5">
    <property type="entry name" value="METHIONYL-TRNA FORMYLTRANSFERASE, MITOCHONDRIAL"/>
    <property type="match status" value="1"/>
</dbReference>
<accession>A0ABX8R9S7</accession>
<dbReference type="RefSeq" id="WP_218281877.1">
    <property type="nucleotide sequence ID" value="NZ_CP078093.1"/>
</dbReference>
<reference evidence="2" key="1">
    <citation type="submission" date="2021-07" db="EMBL/GenBank/DDBJ databases">
        <title>Complete genome sequence of Crassaminicella sp. 143-21, isolated from a deep-sea hydrothermal vent.</title>
        <authorList>
            <person name="Li X."/>
        </authorList>
    </citation>
    <scope>NUCLEOTIDE SEQUENCE</scope>
    <source>
        <strain evidence="2">143-21</strain>
    </source>
</reference>
<evidence type="ECO:0000259" key="1">
    <source>
        <dbReference type="Pfam" id="PF00551"/>
    </source>
</evidence>
<organism evidence="2 3">
    <name type="scientific">Crassaminicella indica</name>
    <dbReference type="NCBI Taxonomy" id="2855394"/>
    <lineage>
        <taxon>Bacteria</taxon>
        <taxon>Bacillati</taxon>
        <taxon>Bacillota</taxon>
        <taxon>Clostridia</taxon>
        <taxon>Eubacteriales</taxon>
        <taxon>Clostridiaceae</taxon>
        <taxon>Crassaminicella</taxon>
    </lineage>
</organism>
<protein>
    <recommendedName>
        <fullName evidence="1">Formyl transferase N-terminal domain-containing protein</fullName>
    </recommendedName>
</protein>
<dbReference type="Proteomes" id="UP000886818">
    <property type="component" value="Chromosome"/>
</dbReference>
<evidence type="ECO:0000313" key="2">
    <source>
        <dbReference type="EMBL" id="QXM05177.1"/>
    </source>
</evidence>
<sequence>MIITLLCDNPNSWIRPYIEELVEELTELNHEVYFIDRYKEIKNGHIAFFLGCEKIIPKKYLNLNKHNLVIHESALPKGKGWSPLTWQVLEGENQIPITLFEAVEKVDAGDIYLQDIIKLDGTELLTEIKHKQGIMTKKLVLEFIKKYPNITCKKQEGEESFYKRRTPKDSELDVNKTIKEQFNLLRVVDNERYPAFFFIDGQKYTIRIYKE</sequence>